<evidence type="ECO:0000256" key="1">
    <source>
        <dbReference type="ARBA" id="ARBA00022729"/>
    </source>
</evidence>
<dbReference type="InterPro" id="IPR057774">
    <property type="entry name" value="D8C_UMOD/GP2/OIT3-like"/>
</dbReference>
<dbReference type="Ensembl" id="ENSPMGT00000006130.1">
    <property type="protein sequence ID" value="ENSPMGP00000005770.1"/>
    <property type="gene ID" value="ENSPMGG00000004849.1"/>
</dbReference>
<dbReference type="GO" id="GO:0005576">
    <property type="term" value="C:extracellular region"/>
    <property type="evidence" value="ECO:0007669"/>
    <property type="project" value="TreeGrafter"/>
</dbReference>
<reference evidence="5" key="1">
    <citation type="submission" date="2025-08" db="UniProtKB">
        <authorList>
            <consortium name="Ensembl"/>
        </authorList>
    </citation>
    <scope>IDENTIFICATION</scope>
</reference>
<evidence type="ECO:0000256" key="2">
    <source>
        <dbReference type="ARBA" id="ARBA00023157"/>
    </source>
</evidence>
<evidence type="ECO:0000259" key="4">
    <source>
        <dbReference type="Pfam" id="PF23283"/>
    </source>
</evidence>
<keyword evidence="1 3" id="KW-0732">Signal</keyword>
<feature type="signal peptide" evidence="3">
    <location>
        <begin position="1"/>
        <end position="17"/>
    </location>
</feature>
<evidence type="ECO:0000313" key="5">
    <source>
        <dbReference type="Ensembl" id="ENSPMGP00000005770.1"/>
    </source>
</evidence>
<dbReference type="InterPro" id="IPR050969">
    <property type="entry name" value="Dev_Signal_Modulators"/>
</dbReference>
<evidence type="ECO:0000313" key="6">
    <source>
        <dbReference type="Proteomes" id="UP000261520"/>
    </source>
</evidence>
<keyword evidence="2" id="KW-1015">Disulfide bond</keyword>
<proteinExistence type="predicted"/>
<keyword evidence="6" id="KW-1185">Reference proteome</keyword>
<dbReference type="STRING" id="409849.ENSPMGP00000005770"/>
<evidence type="ECO:0000256" key="3">
    <source>
        <dbReference type="SAM" id="SignalP"/>
    </source>
</evidence>
<protein>
    <recommendedName>
        <fullName evidence="4">UMOD/GP2/OIT3-like D8C domain-containing protein</fullName>
    </recommendedName>
</protein>
<dbReference type="PANTHER" id="PTHR14949">
    <property type="entry name" value="EGF-LIKE-DOMAIN, MULTIPLE 7, 8"/>
    <property type="match status" value="1"/>
</dbReference>
<dbReference type="AlphaFoldDB" id="A0A3B3ZMJ1"/>
<dbReference type="GO" id="GO:0005102">
    <property type="term" value="F:signaling receptor binding"/>
    <property type="evidence" value="ECO:0007669"/>
    <property type="project" value="TreeGrafter"/>
</dbReference>
<name>A0A3B3ZMJ1_9GOBI</name>
<dbReference type="PANTHER" id="PTHR14949:SF52">
    <property type="entry name" value="VON WILLEBRAND FACTOR D AND EGF DOMAIN-CONTAINING PROTEIN"/>
    <property type="match status" value="1"/>
</dbReference>
<sequence length="172" mass="19531">MRVKFGVLVLKICFLSADKDTECFPGAHRILRNPYRSTDFDSSELQNTAIQELICDHNLTPGWYRFTLNNKPAEMPTSCVEMNHCGTQAPVWLSLQGSPLPEPGELRQLSACATWQFFHGSTKDCCLFRIPISVRNCGQFMVYYLQPTQGCMGYCAKGMRALILLHLLHCFM</sequence>
<feature type="chain" id="PRO_5017215957" description="UMOD/GP2/OIT3-like D8C domain-containing protein" evidence="3">
    <location>
        <begin position="18"/>
        <end position="172"/>
    </location>
</feature>
<reference evidence="5" key="2">
    <citation type="submission" date="2025-09" db="UniProtKB">
        <authorList>
            <consortium name="Ensembl"/>
        </authorList>
    </citation>
    <scope>IDENTIFICATION</scope>
</reference>
<accession>A0A3B3ZMJ1</accession>
<dbReference type="Pfam" id="PF23283">
    <property type="entry name" value="D8C_UMOD"/>
    <property type="match status" value="1"/>
</dbReference>
<organism evidence="5 6">
    <name type="scientific">Periophthalmus magnuspinnatus</name>
    <dbReference type="NCBI Taxonomy" id="409849"/>
    <lineage>
        <taxon>Eukaryota</taxon>
        <taxon>Metazoa</taxon>
        <taxon>Chordata</taxon>
        <taxon>Craniata</taxon>
        <taxon>Vertebrata</taxon>
        <taxon>Euteleostomi</taxon>
        <taxon>Actinopterygii</taxon>
        <taxon>Neopterygii</taxon>
        <taxon>Teleostei</taxon>
        <taxon>Neoteleostei</taxon>
        <taxon>Acanthomorphata</taxon>
        <taxon>Gobiaria</taxon>
        <taxon>Gobiiformes</taxon>
        <taxon>Gobioidei</taxon>
        <taxon>Gobiidae</taxon>
        <taxon>Oxudercinae</taxon>
        <taxon>Periophthalmus</taxon>
    </lineage>
</organism>
<dbReference type="GO" id="GO:0009986">
    <property type="term" value="C:cell surface"/>
    <property type="evidence" value="ECO:0007669"/>
    <property type="project" value="TreeGrafter"/>
</dbReference>
<dbReference type="Proteomes" id="UP000261520">
    <property type="component" value="Unplaced"/>
</dbReference>
<feature type="domain" description="UMOD/GP2/OIT3-like D8C" evidence="4">
    <location>
        <begin position="64"/>
        <end position="156"/>
    </location>
</feature>